<dbReference type="Gene3D" id="1.10.1370.20">
    <property type="entry name" value="Oligoendopeptidase f, C-terminal domain"/>
    <property type="match status" value="1"/>
</dbReference>
<evidence type="ECO:0000259" key="8">
    <source>
        <dbReference type="Pfam" id="PF08439"/>
    </source>
</evidence>
<dbReference type="InterPro" id="IPR045090">
    <property type="entry name" value="Pept_M3A_M3B"/>
</dbReference>
<name>A0A3N5BY67_9BACI</name>
<dbReference type="InterPro" id="IPR042088">
    <property type="entry name" value="OligoPept_F_C"/>
</dbReference>
<comment type="similarity">
    <text evidence="6">Belongs to the peptidase M3B family.</text>
</comment>
<keyword evidence="5 6" id="KW-0482">Metalloprotease</keyword>
<dbReference type="GO" id="GO:0006518">
    <property type="term" value="P:peptide metabolic process"/>
    <property type="evidence" value="ECO:0007669"/>
    <property type="project" value="TreeGrafter"/>
</dbReference>
<proteinExistence type="inferred from homology"/>
<evidence type="ECO:0000256" key="5">
    <source>
        <dbReference type="ARBA" id="ARBA00023049"/>
    </source>
</evidence>
<dbReference type="Gene3D" id="1.20.140.70">
    <property type="entry name" value="Oligopeptidase f, N-terminal domain"/>
    <property type="match status" value="1"/>
</dbReference>
<reference evidence="9 10" key="1">
    <citation type="submission" date="2018-11" db="EMBL/GenBank/DDBJ databases">
        <title>Genomic Encyclopedia of Type Strains, Phase IV (KMG-IV): sequencing the most valuable type-strain genomes for metagenomic binning, comparative biology and taxonomic classification.</title>
        <authorList>
            <person name="Goeker M."/>
        </authorList>
    </citation>
    <scope>NUCLEOTIDE SEQUENCE [LARGE SCALE GENOMIC DNA]</scope>
    <source>
        <strain evidence="9 10">DSM 18090</strain>
    </source>
</reference>
<dbReference type="RefSeq" id="WP_124222268.1">
    <property type="nucleotide sequence ID" value="NZ_RKRF01000010.1"/>
</dbReference>
<comment type="function">
    <text evidence="6">Has oligopeptidase activity and degrades a variety of small bioactive peptides.</text>
</comment>
<dbReference type="CDD" id="cd09608">
    <property type="entry name" value="M3B_PepF"/>
    <property type="match status" value="1"/>
</dbReference>
<dbReference type="PANTHER" id="PTHR11804">
    <property type="entry name" value="PROTEASE M3 THIMET OLIGOPEPTIDASE-RELATED"/>
    <property type="match status" value="1"/>
</dbReference>
<dbReference type="SUPFAM" id="SSF55486">
    <property type="entry name" value="Metalloproteases ('zincins'), catalytic domain"/>
    <property type="match status" value="1"/>
</dbReference>
<protein>
    <recommendedName>
        <fullName evidence="6">Oligopeptidase F</fullName>
        <ecNumber evidence="6">3.4.24.-</ecNumber>
    </recommendedName>
</protein>
<organism evidence="9 10">
    <name type="scientific">Aquisalibacillus elongatus</name>
    <dbReference type="NCBI Taxonomy" id="485577"/>
    <lineage>
        <taxon>Bacteria</taxon>
        <taxon>Bacillati</taxon>
        <taxon>Bacillota</taxon>
        <taxon>Bacilli</taxon>
        <taxon>Bacillales</taxon>
        <taxon>Bacillaceae</taxon>
        <taxon>Aquisalibacillus</taxon>
    </lineage>
</organism>
<evidence type="ECO:0000256" key="1">
    <source>
        <dbReference type="ARBA" id="ARBA00022670"/>
    </source>
</evidence>
<dbReference type="Gene3D" id="1.10.287.830">
    <property type="entry name" value="putative peptidase helix hairpin domain like"/>
    <property type="match status" value="1"/>
</dbReference>
<gene>
    <name evidence="9" type="ORF">EDC24_2102</name>
</gene>
<keyword evidence="4 6" id="KW-0862">Zinc</keyword>
<dbReference type="GO" id="GO:0046872">
    <property type="term" value="F:metal ion binding"/>
    <property type="evidence" value="ECO:0007669"/>
    <property type="project" value="UniProtKB-UniRule"/>
</dbReference>
<keyword evidence="10" id="KW-1185">Reference proteome</keyword>
<sequence length="602" mass="69763">MTETATGLKTREEVPTDLTWDLEAIFATDDDWEKEFEALKMDFPKIKEYKGKIADSSQTLLEVFKFEDEIKIRLEKLFVYAHMRSDQDTANSKYQDQDARAQTLATHVMSAFSFVTPEILAMTDEQIEQYLKENDELKHYEKVLRDIMKSRPHVLSEKEEALLAQAQEVTSTPSNAFGMLNNADIDFPTIKDEDGNDVQLSHGRYREFLDSKDRSVRENAFKAMYETFGKYRNTFAATLSGQVKKDNFFAQAKNYQSAREAALDQNNIPETVYDNLVDAINERLSSLHRYMKLKKEMLNVDELHMYDIYTPLVDEKIELTIDEAKDHVVNGLKPLGEEYTNLLQKAYKERWIDWLETKGKRSGAYSSGGYSTNPYILMNWQDNVDNMFTLAHELGHSLHSYYTRENQAPRYGDYSIFVAEVASTTNEALLNDYMLKTLDDKTKKLYLLNNFLEGFRGTVFRQTMFAEFEHEVHKRDQNGEALTAEKLTTIYYNLNKKYFGNDVVVDEDIGLEWARIPHFYMNYYVYQYATGYSAATTLAQKILDEGDEAVERYKNYLKAGSSEDPIDVLKKAGVDMTSKDPILSALDVFDQKLDEFEKLLKE</sequence>
<evidence type="ECO:0000313" key="9">
    <source>
        <dbReference type="EMBL" id="RPF52112.1"/>
    </source>
</evidence>
<evidence type="ECO:0000313" key="10">
    <source>
        <dbReference type="Proteomes" id="UP000276443"/>
    </source>
</evidence>
<keyword evidence="2 6" id="KW-0479">Metal-binding</keyword>
<comment type="cofactor">
    <cofactor evidence="6">
        <name>Zn(2+)</name>
        <dbReference type="ChEBI" id="CHEBI:29105"/>
    </cofactor>
    <text evidence="6">Binds 1 zinc ion.</text>
</comment>
<dbReference type="OrthoDB" id="9766487at2"/>
<dbReference type="PANTHER" id="PTHR11804:SF84">
    <property type="entry name" value="SACCHAROLYSIN"/>
    <property type="match status" value="1"/>
</dbReference>
<dbReference type="Proteomes" id="UP000276443">
    <property type="component" value="Unassembled WGS sequence"/>
</dbReference>
<evidence type="ECO:0000256" key="2">
    <source>
        <dbReference type="ARBA" id="ARBA00022723"/>
    </source>
</evidence>
<dbReference type="InterPro" id="IPR001567">
    <property type="entry name" value="Pept_M3A_M3B_dom"/>
</dbReference>
<dbReference type="EMBL" id="RKRF01000010">
    <property type="protein sequence ID" value="RPF52112.1"/>
    <property type="molecule type" value="Genomic_DNA"/>
</dbReference>
<feature type="domain" description="Oligopeptidase F N-terminal" evidence="8">
    <location>
        <begin position="118"/>
        <end position="187"/>
    </location>
</feature>
<evidence type="ECO:0000256" key="3">
    <source>
        <dbReference type="ARBA" id="ARBA00022801"/>
    </source>
</evidence>
<dbReference type="EC" id="3.4.24.-" evidence="6"/>
<dbReference type="NCBIfam" id="TIGR00181">
    <property type="entry name" value="pepF"/>
    <property type="match status" value="1"/>
</dbReference>
<accession>A0A3N5BY67</accession>
<dbReference type="GO" id="GO:0004222">
    <property type="term" value="F:metalloendopeptidase activity"/>
    <property type="evidence" value="ECO:0007669"/>
    <property type="project" value="UniProtKB-UniRule"/>
</dbReference>
<feature type="domain" description="Peptidase M3A/M3B catalytic" evidence="7">
    <location>
        <begin position="209"/>
        <end position="586"/>
    </location>
</feature>
<dbReference type="Pfam" id="PF01432">
    <property type="entry name" value="Peptidase_M3"/>
    <property type="match status" value="1"/>
</dbReference>
<keyword evidence="3 6" id="KW-0378">Hydrolase</keyword>
<dbReference type="GO" id="GO:0006508">
    <property type="term" value="P:proteolysis"/>
    <property type="evidence" value="ECO:0007669"/>
    <property type="project" value="UniProtKB-KW"/>
</dbReference>
<comment type="caution">
    <text evidence="9">The sequence shown here is derived from an EMBL/GenBank/DDBJ whole genome shotgun (WGS) entry which is preliminary data.</text>
</comment>
<keyword evidence="1 6" id="KW-0645">Protease</keyword>
<dbReference type="InterPro" id="IPR004438">
    <property type="entry name" value="Peptidase_M3B"/>
</dbReference>
<dbReference type="AlphaFoldDB" id="A0A3N5BY67"/>
<dbReference type="InterPro" id="IPR013647">
    <property type="entry name" value="OligopepF_N_dom"/>
</dbReference>
<evidence type="ECO:0000256" key="4">
    <source>
        <dbReference type="ARBA" id="ARBA00022833"/>
    </source>
</evidence>
<dbReference type="Pfam" id="PF08439">
    <property type="entry name" value="Peptidase_M3_N"/>
    <property type="match status" value="1"/>
</dbReference>
<evidence type="ECO:0000259" key="7">
    <source>
        <dbReference type="Pfam" id="PF01432"/>
    </source>
</evidence>
<evidence type="ECO:0000256" key="6">
    <source>
        <dbReference type="RuleBase" id="RU368091"/>
    </source>
</evidence>